<dbReference type="InterPro" id="IPR001296">
    <property type="entry name" value="Glyco_trans_1"/>
</dbReference>
<dbReference type="SUPFAM" id="SSF53756">
    <property type="entry name" value="UDP-Glycosyltransferase/glycogen phosphorylase"/>
    <property type="match status" value="1"/>
</dbReference>
<dbReference type="EMBL" id="NIPO01000001">
    <property type="protein sequence ID" value="PJR04931.1"/>
    <property type="molecule type" value="Genomic_DNA"/>
</dbReference>
<dbReference type="AlphaFoldDB" id="A0A2M9R7W1"/>
<gene>
    <name evidence="3" type="ORF">CDL10_10545</name>
</gene>
<protein>
    <submittedName>
        <fullName evidence="3">Uncharacterized protein</fullName>
    </submittedName>
</protein>
<feature type="domain" description="Glycosyltransferase subfamily 4-like N-terminal" evidence="2">
    <location>
        <begin position="23"/>
        <end position="159"/>
    </location>
</feature>
<evidence type="ECO:0000313" key="4">
    <source>
        <dbReference type="Proteomes" id="UP000231960"/>
    </source>
</evidence>
<accession>A0A2M9R7W1</accession>
<dbReference type="GO" id="GO:0016757">
    <property type="term" value="F:glycosyltransferase activity"/>
    <property type="evidence" value="ECO:0007669"/>
    <property type="project" value="InterPro"/>
</dbReference>
<dbReference type="Gene3D" id="3.40.50.2000">
    <property type="entry name" value="Glycogen Phosphorylase B"/>
    <property type="match status" value="2"/>
</dbReference>
<dbReference type="Pfam" id="PF13439">
    <property type="entry name" value="Glyco_transf_4"/>
    <property type="match status" value="1"/>
</dbReference>
<evidence type="ECO:0000259" key="2">
    <source>
        <dbReference type="Pfam" id="PF13439"/>
    </source>
</evidence>
<dbReference type="OrthoDB" id="9811239at2"/>
<evidence type="ECO:0000259" key="1">
    <source>
        <dbReference type="Pfam" id="PF00534"/>
    </source>
</evidence>
<organism evidence="3 4">
    <name type="scientific">Avrilella dinanensis</name>
    <dbReference type="NCBI Taxonomy" id="2008672"/>
    <lineage>
        <taxon>Bacteria</taxon>
        <taxon>Pseudomonadati</taxon>
        <taxon>Bacteroidota</taxon>
        <taxon>Flavobacteriia</taxon>
        <taxon>Flavobacteriales</taxon>
        <taxon>Flavobacteriaceae</taxon>
        <taxon>Avrilella</taxon>
    </lineage>
</organism>
<dbReference type="Proteomes" id="UP000231960">
    <property type="component" value="Unassembled WGS sequence"/>
</dbReference>
<name>A0A2M9R7W1_9FLAO</name>
<proteinExistence type="predicted"/>
<evidence type="ECO:0000313" key="3">
    <source>
        <dbReference type="EMBL" id="PJR04931.1"/>
    </source>
</evidence>
<dbReference type="InterPro" id="IPR028098">
    <property type="entry name" value="Glyco_trans_4-like_N"/>
</dbReference>
<dbReference type="PANTHER" id="PTHR12526">
    <property type="entry name" value="GLYCOSYLTRANSFERASE"/>
    <property type="match status" value="1"/>
</dbReference>
<keyword evidence="4" id="KW-1185">Reference proteome</keyword>
<dbReference type="RefSeq" id="WP_100678490.1">
    <property type="nucleotide sequence ID" value="NZ_NIPO01000001.1"/>
</dbReference>
<dbReference type="Pfam" id="PF00534">
    <property type="entry name" value="Glycos_transf_1"/>
    <property type="match status" value="1"/>
</dbReference>
<reference evidence="3 4" key="1">
    <citation type="submission" date="2017-06" db="EMBL/GenBank/DDBJ databases">
        <title>Description of Avrilella dinanensis gen. nov. sp. nov.</title>
        <authorList>
            <person name="Leyer C."/>
            <person name="Sassi M."/>
            <person name="Minet J."/>
            <person name="Kayal S."/>
            <person name="Cattoir V."/>
        </authorList>
    </citation>
    <scope>NUCLEOTIDE SEQUENCE [LARGE SCALE GENOMIC DNA]</scope>
    <source>
        <strain evidence="3 4">UR159</strain>
    </source>
</reference>
<feature type="domain" description="Glycosyl transferase family 1" evidence="1">
    <location>
        <begin position="187"/>
        <end position="342"/>
    </location>
</feature>
<dbReference type="PANTHER" id="PTHR12526:SF630">
    <property type="entry name" value="GLYCOSYLTRANSFERASE"/>
    <property type="match status" value="1"/>
</dbReference>
<comment type="caution">
    <text evidence="3">The sequence shown here is derived from an EMBL/GenBank/DDBJ whole genome shotgun (WGS) entry which is preliminary data.</text>
</comment>
<sequence length="369" mass="43272">MVGLNATIMMTILYIATEVTNSGGVSRTLSNKINYLVEVMGYDIHILSTNDNTLTPFFDFSSKITIHYCPIRINNIFSFFTFRKYLKSSVKNINPDWVVVTDNGIKGLFIKKWIPKNIPCIYELHADADYFINHSYKGLKKHINRFLINRKLPLFDKIVLLKEDYLPEFFPKEKQMIIPNPLPFQPKEHSKLNNNRAIAVGRIVPLKGYERMLKVWKEVVQIYNDYILDIYGISTREIDIEKLIKSYGLENNVFVHNPTKNINEKYLKADFLLHTSYFEAFPMVFIEAMSYGLPIICFQLKNQNLLTHNQNALIASNERELADFITLFIENRNLQQELTEGAITKAEEYRIDKIMQQWKMLFDKRLENN</sequence>